<gene>
    <name evidence="1" type="ORF">AACH06_29295</name>
</gene>
<evidence type="ECO:0000313" key="1">
    <source>
        <dbReference type="EMBL" id="MEK8034931.1"/>
    </source>
</evidence>
<reference evidence="1 2" key="1">
    <citation type="submission" date="2024-04" db="EMBL/GenBank/DDBJ databases">
        <title>Novel species of the genus Ideonella isolated from streams.</title>
        <authorList>
            <person name="Lu H."/>
        </authorList>
    </citation>
    <scope>NUCLEOTIDE SEQUENCE [LARGE SCALE GENOMIC DNA]</scope>
    <source>
        <strain evidence="1 2">DXS29W</strain>
    </source>
</reference>
<dbReference type="EMBL" id="JBBUTG010000041">
    <property type="protein sequence ID" value="MEK8034931.1"/>
    <property type="molecule type" value="Genomic_DNA"/>
</dbReference>
<dbReference type="Proteomes" id="UP001371218">
    <property type="component" value="Unassembled WGS sequence"/>
</dbReference>
<accession>A0ABU9BY77</accession>
<name>A0ABU9BY77_9BURK</name>
<proteinExistence type="predicted"/>
<sequence length="214" mass="23281">MLSANYTSENVCRAMGMGGFANDWQLAEADQSIRVLLLPSFHREVCVSVLCKGSSVLVSVVAAVSQIWLQDWPVPQSTSTEQDSGTLAEPQFANLSSLLHVASEPKPARRFVVVDGMRAHSVLRAEREGKLNLNQNVAYDPSYRAFVAELVSQSHSAIKSPSIRNALGDAGSYVGLQLPVEVVPPAKEVVRTMVLRSPEETAQLLDALRKKHEG</sequence>
<comment type="caution">
    <text evidence="1">The sequence shown here is derived from an EMBL/GenBank/DDBJ whole genome shotgun (WGS) entry which is preliminary data.</text>
</comment>
<organism evidence="1 2">
    <name type="scientific">Ideonella lacteola</name>
    <dbReference type="NCBI Taxonomy" id="2984193"/>
    <lineage>
        <taxon>Bacteria</taxon>
        <taxon>Pseudomonadati</taxon>
        <taxon>Pseudomonadota</taxon>
        <taxon>Betaproteobacteria</taxon>
        <taxon>Burkholderiales</taxon>
        <taxon>Sphaerotilaceae</taxon>
        <taxon>Ideonella</taxon>
    </lineage>
</organism>
<dbReference type="RefSeq" id="WP_341429365.1">
    <property type="nucleotide sequence ID" value="NZ_JBBUTG010000041.1"/>
</dbReference>
<evidence type="ECO:0000313" key="2">
    <source>
        <dbReference type="Proteomes" id="UP001371218"/>
    </source>
</evidence>
<keyword evidence="2" id="KW-1185">Reference proteome</keyword>
<protein>
    <submittedName>
        <fullName evidence="1">Uncharacterized protein</fullName>
    </submittedName>
</protein>